<accession>A0A397V9B1</accession>
<dbReference type="AlphaFoldDB" id="A0A397V9B1"/>
<reference evidence="1 2" key="1">
    <citation type="submission" date="2018-06" db="EMBL/GenBank/DDBJ databases">
        <title>Comparative genomics reveals the genomic features of Rhizophagus irregularis, R. cerebriforme, R. diaphanum and Gigaspora rosea, and their symbiotic lifestyle signature.</title>
        <authorList>
            <person name="Morin E."/>
            <person name="San Clemente H."/>
            <person name="Chen E.C.H."/>
            <person name="De La Providencia I."/>
            <person name="Hainaut M."/>
            <person name="Kuo A."/>
            <person name="Kohler A."/>
            <person name="Murat C."/>
            <person name="Tang N."/>
            <person name="Roy S."/>
            <person name="Loubradou J."/>
            <person name="Henrissat B."/>
            <person name="Grigoriev I.V."/>
            <person name="Corradi N."/>
            <person name="Roux C."/>
            <person name="Martin F.M."/>
        </authorList>
    </citation>
    <scope>NUCLEOTIDE SEQUENCE [LARGE SCALE GENOMIC DNA]</scope>
    <source>
        <strain evidence="1 2">DAOM 194757</strain>
    </source>
</reference>
<organism evidence="1 2">
    <name type="scientific">Gigaspora rosea</name>
    <dbReference type="NCBI Taxonomy" id="44941"/>
    <lineage>
        <taxon>Eukaryota</taxon>
        <taxon>Fungi</taxon>
        <taxon>Fungi incertae sedis</taxon>
        <taxon>Mucoromycota</taxon>
        <taxon>Glomeromycotina</taxon>
        <taxon>Glomeromycetes</taxon>
        <taxon>Diversisporales</taxon>
        <taxon>Gigasporaceae</taxon>
        <taxon>Gigaspora</taxon>
    </lineage>
</organism>
<proteinExistence type="predicted"/>
<comment type="caution">
    <text evidence="1">The sequence shown here is derived from an EMBL/GenBank/DDBJ whole genome shotgun (WGS) entry which is preliminary data.</text>
</comment>
<protein>
    <submittedName>
        <fullName evidence="1">Uncharacterized protein</fullName>
    </submittedName>
</protein>
<evidence type="ECO:0000313" key="2">
    <source>
        <dbReference type="Proteomes" id="UP000266673"/>
    </source>
</evidence>
<dbReference type="Proteomes" id="UP000266673">
    <property type="component" value="Unassembled WGS sequence"/>
</dbReference>
<gene>
    <name evidence="1" type="ORF">C2G38_2184006</name>
</gene>
<name>A0A397V9B1_9GLOM</name>
<keyword evidence="2" id="KW-1185">Reference proteome</keyword>
<dbReference type="EMBL" id="QKWP01000526">
    <property type="protein sequence ID" value="RIB18642.1"/>
    <property type="molecule type" value="Genomic_DNA"/>
</dbReference>
<sequence length="133" mass="15546">MFSVTDTNTSHKVQIAEDIASFLRQTYFQRYHPSLGRVHEHSNCMAVIRNSNQLSQDFTQLLENVYYYNVVIEVGDQPISNFLSHIQQSCIYRWGEITPLNKKFLLKLLKLFDGEIGEISFLILKINLNYVKN</sequence>
<evidence type="ECO:0000313" key="1">
    <source>
        <dbReference type="EMBL" id="RIB18642.1"/>
    </source>
</evidence>
<dbReference type="OrthoDB" id="2416600at2759"/>